<name>A0A0E9WT43_ANGAN</name>
<reference evidence="1" key="2">
    <citation type="journal article" date="2015" name="Fish Shellfish Immunol.">
        <title>Early steps in the European eel (Anguilla anguilla)-Vibrio vulnificus interaction in the gills: Role of the RtxA13 toxin.</title>
        <authorList>
            <person name="Callol A."/>
            <person name="Pajuelo D."/>
            <person name="Ebbesson L."/>
            <person name="Teles M."/>
            <person name="MacKenzie S."/>
            <person name="Amaro C."/>
        </authorList>
    </citation>
    <scope>NUCLEOTIDE SEQUENCE</scope>
</reference>
<dbReference type="EMBL" id="GBXM01014988">
    <property type="protein sequence ID" value="JAH93589.1"/>
    <property type="molecule type" value="Transcribed_RNA"/>
</dbReference>
<evidence type="ECO:0000313" key="1">
    <source>
        <dbReference type="EMBL" id="JAH93589.1"/>
    </source>
</evidence>
<proteinExistence type="predicted"/>
<accession>A0A0E9WT43</accession>
<protein>
    <submittedName>
        <fullName evidence="1">Uncharacterized protein</fullName>
    </submittedName>
</protein>
<sequence length="44" mass="4783">MSTAHIQGHTENTELEYLESFFFFLVCGGEGAGWEVGVKISCTG</sequence>
<organism evidence="1">
    <name type="scientific">Anguilla anguilla</name>
    <name type="common">European freshwater eel</name>
    <name type="synonym">Muraena anguilla</name>
    <dbReference type="NCBI Taxonomy" id="7936"/>
    <lineage>
        <taxon>Eukaryota</taxon>
        <taxon>Metazoa</taxon>
        <taxon>Chordata</taxon>
        <taxon>Craniata</taxon>
        <taxon>Vertebrata</taxon>
        <taxon>Euteleostomi</taxon>
        <taxon>Actinopterygii</taxon>
        <taxon>Neopterygii</taxon>
        <taxon>Teleostei</taxon>
        <taxon>Anguilliformes</taxon>
        <taxon>Anguillidae</taxon>
        <taxon>Anguilla</taxon>
    </lineage>
</organism>
<reference evidence="1" key="1">
    <citation type="submission" date="2014-11" db="EMBL/GenBank/DDBJ databases">
        <authorList>
            <person name="Amaro Gonzalez C."/>
        </authorList>
    </citation>
    <scope>NUCLEOTIDE SEQUENCE</scope>
</reference>
<dbReference type="AlphaFoldDB" id="A0A0E9WT43"/>